<evidence type="ECO:0000256" key="6">
    <source>
        <dbReference type="ARBA" id="ARBA00022679"/>
    </source>
</evidence>
<evidence type="ECO:0000256" key="11">
    <source>
        <dbReference type="ARBA" id="ARBA00022989"/>
    </source>
</evidence>
<evidence type="ECO:0000256" key="2">
    <source>
        <dbReference type="ARBA" id="ARBA00004651"/>
    </source>
</evidence>
<keyword evidence="7 14" id="KW-0812">Transmembrane</keyword>
<keyword evidence="13 14" id="KW-0472">Membrane</keyword>
<keyword evidence="11 14" id="KW-1133">Transmembrane helix</keyword>
<evidence type="ECO:0000256" key="1">
    <source>
        <dbReference type="ARBA" id="ARBA00000085"/>
    </source>
</evidence>
<dbReference type="InterPro" id="IPR004358">
    <property type="entry name" value="Sig_transdc_His_kin-like_C"/>
</dbReference>
<evidence type="ECO:0000256" key="5">
    <source>
        <dbReference type="ARBA" id="ARBA00022553"/>
    </source>
</evidence>
<dbReference type="GO" id="GO:0000155">
    <property type="term" value="F:phosphorelay sensor kinase activity"/>
    <property type="evidence" value="ECO:0007669"/>
    <property type="project" value="InterPro"/>
</dbReference>
<dbReference type="CDD" id="cd06225">
    <property type="entry name" value="HAMP"/>
    <property type="match status" value="1"/>
</dbReference>
<dbReference type="InterPro" id="IPR003660">
    <property type="entry name" value="HAMP_dom"/>
</dbReference>
<dbReference type="EC" id="2.7.13.3" evidence="3"/>
<dbReference type="FunFam" id="1.10.287.130:FF:000001">
    <property type="entry name" value="Two-component sensor histidine kinase"/>
    <property type="match status" value="1"/>
</dbReference>
<dbReference type="Pfam" id="PF00672">
    <property type="entry name" value="HAMP"/>
    <property type="match status" value="1"/>
</dbReference>
<keyword evidence="8" id="KW-0547">Nucleotide-binding</keyword>
<dbReference type="PRINTS" id="PR00344">
    <property type="entry name" value="BCTRLSENSOR"/>
</dbReference>
<evidence type="ECO:0000259" key="15">
    <source>
        <dbReference type="PROSITE" id="PS50109"/>
    </source>
</evidence>
<evidence type="ECO:0000256" key="8">
    <source>
        <dbReference type="ARBA" id="ARBA00022741"/>
    </source>
</evidence>
<feature type="transmembrane region" description="Helical" evidence="14">
    <location>
        <begin position="12"/>
        <end position="32"/>
    </location>
</feature>
<gene>
    <name evidence="17" type="primary">phoR_5</name>
    <name evidence="17" type="ORF">CLHUN_16570</name>
</gene>
<dbReference type="AlphaFoldDB" id="A0A1V4SKE8"/>
<dbReference type="InterPro" id="IPR003594">
    <property type="entry name" value="HATPase_dom"/>
</dbReference>
<dbReference type="InterPro" id="IPR036890">
    <property type="entry name" value="HATPase_C_sf"/>
</dbReference>
<keyword evidence="6 17" id="KW-0808">Transferase</keyword>
<dbReference type="Gene3D" id="6.10.340.10">
    <property type="match status" value="1"/>
</dbReference>
<dbReference type="SUPFAM" id="SSF55874">
    <property type="entry name" value="ATPase domain of HSP90 chaperone/DNA topoisomerase II/histidine kinase"/>
    <property type="match status" value="1"/>
</dbReference>
<feature type="domain" description="Histidine kinase" evidence="15">
    <location>
        <begin position="276"/>
        <end position="493"/>
    </location>
</feature>
<keyword evidence="18" id="KW-1185">Reference proteome</keyword>
<evidence type="ECO:0000256" key="10">
    <source>
        <dbReference type="ARBA" id="ARBA00022840"/>
    </source>
</evidence>
<dbReference type="GO" id="GO:0005886">
    <property type="term" value="C:plasma membrane"/>
    <property type="evidence" value="ECO:0007669"/>
    <property type="project" value="UniProtKB-SubCell"/>
</dbReference>
<evidence type="ECO:0000256" key="14">
    <source>
        <dbReference type="SAM" id="Phobius"/>
    </source>
</evidence>
<protein>
    <recommendedName>
        <fullName evidence="3">histidine kinase</fullName>
        <ecNumber evidence="3">2.7.13.3</ecNumber>
    </recommendedName>
</protein>
<evidence type="ECO:0000256" key="3">
    <source>
        <dbReference type="ARBA" id="ARBA00012438"/>
    </source>
</evidence>
<evidence type="ECO:0000256" key="12">
    <source>
        <dbReference type="ARBA" id="ARBA00023012"/>
    </source>
</evidence>
<comment type="catalytic activity">
    <reaction evidence="1">
        <text>ATP + protein L-histidine = ADP + protein N-phospho-L-histidine.</text>
        <dbReference type="EC" id="2.7.13.3"/>
    </reaction>
</comment>
<dbReference type="Gene3D" id="1.10.287.130">
    <property type="match status" value="1"/>
</dbReference>
<evidence type="ECO:0000256" key="7">
    <source>
        <dbReference type="ARBA" id="ARBA00022692"/>
    </source>
</evidence>
<dbReference type="Gene3D" id="3.30.565.10">
    <property type="entry name" value="Histidine kinase-like ATPase, C-terminal domain"/>
    <property type="match status" value="1"/>
</dbReference>
<comment type="subcellular location">
    <subcellularLocation>
        <location evidence="2">Cell membrane</location>
        <topology evidence="2">Multi-pass membrane protein</topology>
    </subcellularLocation>
</comment>
<dbReference type="SMART" id="SM00304">
    <property type="entry name" value="HAMP"/>
    <property type="match status" value="1"/>
</dbReference>
<dbReference type="Pfam" id="PF02518">
    <property type="entry name" value="HATPase_c"/>
    <property type="match status" value="1"/>
</dbReference>
<organism evidence="17 18">
    <name type="scientific">Ruminiclostridium hungatei</name>
    <name type="common">Clostridium hungatei</name>
    <dbReference type="NCBI Taxonomy" id="48256"/>
    <lineage>
        <taxon>Bacteria</taxon>
        <taxon>Bacillati</taxon>
        <taxon>Bacillota</taxon>
        <taxon>Clostridia</taxon>
        <taxon>Eubacteriales</taxon>
        <taxon>Oscillospiraceae</taxon>
        <taxon>Ruminiclostridium</taxon>
    </lineage>
</organism>
<evidence type="ECO:0000256" key="4">
    <source>
        <dbReference type="ARBA" id="ARBA00022475"/>
    </source>
</evidence>
<dbReference type="OrthoDB" id="9762826at2"/>
<dbReference type="SMART" id="SM00387">
    <property type="entry name" value="HATPase_c"/>
    <property type="match status" value="1"/>
</dbReference>
<dbReference type="SUPFAM" id="SSF158472">
    <property type="entry name" value="HAMP domain-like"/>
    <property type="match status" value="1"/>
</dbReference>
<dbReference type="InterPro" id="IPR036097">
    <property type="entry name" value="HisK_dim/P_sf"/>
</dbReference>
<dbReference type="InterPro" id="IPR005467">
    <property type="entry name" value="His_kinase_dom"/>
</dbReference>
<keyword evidence="4" id="KW-1003">Cell membrane</keyword>
<dbReference type="PANTHER" id="PTHR45528">
    <property type="entry name" value="SENSOR HISTIDINE KINASE CPXA"/>
    <property type="match status" value="1"/>
</dbReference>
<evidence type="ECO:0000313" key="17">
    <source>
        <dbReference type="EMBL" id="OPX44358.1"/>
    </source>
</evidence>
<evidence type="ECO:0000256" key="13">
    <source>
        <dbReference type="ARBA" id="ARBA00023136"/>
    </source>
</evidence>
<keyword evidence="10" id="KW-0067">ATP-binding</keyword>
<feature type="transmembrane region" description="Helical" evidence="14">
    <location>
        <begin position="174"/>
        <end position="193"/>
    </location>
</feature>
<accession>A0A1V4SKE8</accession>
<dbReference type="CDD" id="cd00082">
    <property type="entry name" value="HisKA"/>
    <property type="match status" value="1"/>
</dbReference>
<dbReference type="EMBL" id="MZGX01000009">
    <property type="protein sequence ID" value="OPX44358.1"/>
    <property type="molecule type" value="Genomic_DNA"/>
</dbReference>
<keyword evidence="5" id="KW-0597">Phosphoprotein</keyword>
<name>A0A1V4SKE8_RUMHU</name>
<dbReference type="PROSITE" id="PS50109">
    <property type="entry name" value="HIS_KIN"/>
    <property type="match status" value="1"/>
</dbReference>
<dbReference type="SMART" id="SM00388">
    <property type="entry name" value="HisKA"/>
    <property type="match status" value="1"/>
</dbReference>
<dbReference type="GO" id="GO:0005524">
    <property type="term" value="F:ATP binding"/>
    <property type="evidence" value="ECO:0007669"/>
    <property type="project" value="UniProtKB-KW"/>
</dbReference>
<dbReference type="Pfam" id="PF00512">
    <property type="entry name" value="HisKA"/>
    <property type="match status" value="1"/>
</dbReference>
<dbReference type="STRING" id="48256.CLHUN_16570"/>
<feature type="domain" description="HAMP" evidence="16">
    <location>
        <begin position="195"/>
        <end position="247"/>
    </location>
</feature>
<evidence type="ECO:0000256" key="9">
    <source>
        <dbReference type="ARBA" id="ARBA00022777"/>
    </source>
</evidence>
<dbReference type="PANTHER" id="PTHR45528:SF1">
    <property type="entry name" value="SENSOR HISTIDINE KINASE CPXA"/>
    <property type="match status" value="1"/>
</dbReference>
<keyword evidence="12" id="KW-0902">Two-component regulatory system</keyword>
<evidence type="ECO:0000313" key="18">
    <source>
        <dbReference type="Proteomes" id="UP000191554"/>
    </source>
</evidence>
<proteinExistence type="predicted"/>
<evidence type="ECO:0000259" key="16">
    <source>
        <dbReference type="PROSITE" id="PS50885"/>
    </source>
</evidence>
<sequence>MKISLKTQLFAAFFGMIVFFVLLSIILSSTLLEKYYYSKKEDAMQQTFNTIRDAYSDDPDNIMLYVEKIENLRGMGIIFFDQHFNVLYQSRQRAIGLGVRNFRINTKDPVMDWKNIEAKFKKVTVDKPFIEKRFDMRMESSFVSLYGKIDDEVYVYLGTPVAAIQESAKIAVRFYIFTGIFMIIVGGIIIYLLSLRLTKPIVKLNGIAKKMAVLDFEEKYDEKRNDEIGTLGESINSLSNQLECSIGELKAANYKLMQDIEKERQIDEMRKGFISNISHELKTPIALVQGYAEGLKLNVNDDEENKNYYCEVIIDEANKMNNMVRKLLELSELEFNDVVLDREEFCICELIRNLLKKNSLLLAEKGAEVTFDTGGNDSIRINADYYLTEQVLMNYVSNGLNHLEEGGVIAISTRVAGRKVRVEVFNSGENIPEEALENIWLSFYKVDKARTRAYGGTGLGLSIVKAIQKAHGNGYGVKNKPGGVLFWFECDLL</sequence>
<reference evidence="17 18" key="1">
    <citation type="submission" date="2017-03" db="EMBL/GenBank/DDBJ databases">
        <title>Genome sequence of Clostridium hungatei DSM 14427.</title>
        <authorList>
            <person name="Poehlein A."/>
            <person name="Daniel R."/>
        </authorList>
    </citation>
    <scope>NUCLEOTIDE SEQUENCE [LARGE SCALE GENOMIC DNA]</scope>
    <source>
        <strain evidence="17 18">DSM 14427</strain>
    </source>
</reference>
<dbReference type="Proteomes" id="UP000191554">
    <property type="component" value="Unassembled WGS sequence"/>
</dbReference>
<comment type="caution">
    <text evidence="17">The sequence shown here is derived from an EMBL/GenBank/DDBJ whole genome shotgun (WGS) entry which is preliminary data.</text>
</comment>
<dbReference type="InterPro" id="IPR050398">
    <property type="entry name" value="HssS/ArlS-like"/>
</dbReference>
<dbReference type="InterPro" id="IPR003661">
    <property type="entry name" value="HisK_dim/P_dom"/>
</dbReference>
<dbReference type="PROSITE" id="PS50885">
    <property type="entry name" value="HAMP"/>
    <property type="match status" value="1"/>
</dbReference>
<dbReference type="SUPFAM" id="SSF47384">
    <property type="entry name" value="Homodimeric domain of signal transducing histidine kinase"/>
    <property type="match status" value="1"/>
</dbReference>
<keyword evidence="9" id="KW-0418">Kinase</keyword>